<dbReference type="EMBL" id="CP109831">
    <property type="protein sequence ID" value="UYU18829.1"/>
    <property type="molecule type" value="Genomic_DNA"/>
</dbReference>
<dbReference type="Proteomes" id="UP001156196">
    <property type="component" value="Chromosome"/>
</dbReference>
<gene>
    <name evidence="3" type="ORF">OH143_01685</name>
</gene>
<organism evidence="3 4">
    <name type="scientific">Methanoculleus submarinus</name>
    <dbReference type="NCBI Taxonomy" id="204050"/>
    <lineage>
        <taxon>Archaea</taxon>
        <taxon>Methanobacteriati</taxon>
        <taxon>Methanobacteriota</taxon>
        <taxon>Stenosarchaea group</taxon>
        <taxon>Methanomicrobia</taxon>
        <taxon>Methanomicrobiales</taxon>
        <taxon>Methanomicrobiaceae</taxon>
        <taxon>Methanoculleus</taxon>
    </lineage>
</organism>
<dbReference type="GO" id="GO:0005524">
    <property type="term" value="F:ATP binding"/>
    <property type="evidence" value="ECO:0007669"/>
    <property type="project" value="UniProtKB-KW"/>
</dbReference>
<evidence type="ECO:0000313" key="4">
    <source>
        <dbReference type="Proteomes" id="UP001156196"/>
    </source>
</evidence>
<keyword evidence="3" id="KW-0067">ATP-binding</keyword>
<name>A0AAX3EBS6_9EURY</name>
<feature type="domain" description="DUF4143" evidence="2">
    <location>
        <begin position="183"/>
        <end position="343"/>
    </location>
</feature>
<evidence type="ECO:0000259" key="2">
    <source>
        <dbReference type="Pfam" id="PF13635"/>
    </source>
</evidence>
<accession>A0AAX3EBS6</accession>
<dbReference type="InterPro" id="IPR025420">
    <property type="entry name" value="DUF4143"/>
</dbReference>
<keyword evidence="3" id="KW-0547">Nucleotide-binding</keyword>
<dbReference type="GeneID" id="76729563"/>
<evidence type="ECO:0000259" key="1">
    <source>
        <dbReference type="Pfam" id="PF13173"/>
    </source>
</evidence>
<dbReference type="KEGG" id="msum:OH143_01685"/>
<dbReference type="InterPro" id="IPR027417">
    <property type="entry name" value="P-loop_NTPase"/>
</dbReference>
<protein>
    <submittedName>
        <fullName evidence="3">ATP-binding protein</fullName>
    </submittedName>
</protein>
<dbReference type="AlphaFoldDB" id="A0AAX3EBS6"/>
<feature type="domain" description="AAA" evidence="1">
    <location>
        <begin position="25"/>
        <end position="141"/>
    </location>
</feature>
<proteinExistence type="predicted"/>
<dbReference type="PANTHER" id="PTHR43566">
    <property type="entry name" value="CONSERVED PROTEIN"/>
    <property type="match status" value="1"/>
</dbReference>
<dbReference type="InterPro" id="IPR041682">
    <property type="entry name" value="AAA_14"/>
</dbReference>
<sequence length="399" mass="45225">MSTAVQGMIRRDAEAQIRSLALGFPAVAVIGPRQSGKTTLVRSVFPQLPYILLEDPDTRAFAEEDPRSFLAQYEKTGAVLDEVQRVPELFSYLQGVLDTNRRPGRFILTGSQNFLMMERISQSLAGRVGIVKLLPLSMGELVHAGIGIERYEDLLYAGLFPRPYSSSIHPRDFYSSYIQTYIERDLRLLKQVQNLSAFQTFMKMCAYRSGQVVNYSSLAHDCGITYNTAKEWLSLLETSMLVVQVRPHHKNFNKRLVKMPKLYFTDPGLAAHLAGIQGADDLGYHPLKGGLFESLIITEFLKFRLNRGKEPNLYFWRDKLGHEIDCIIEYQGWDPVPVEIKSGRTASADFFDEITYWNGLSGNAPDRSFVVYGGDQSQRRAAGQLIGYRDLEPILQYLE</sequence>
<dbReference type="PANTHER" id="PTHR43566:SF2">
    <property type="entry name" value="DUF4143 DOMAIN-CONTAINING PROTEIN"/>
    <property type="match status" value="1"/>
</dbReference>
<evidence type="ECO:0000313" key="3">
    <source>
        <dbReference type="EMBL" id="UYU18829.1"/>
    </source>
</evidence>
<dbReference type="Pfam" id="PF13173">
    <property type="entry name" value="AAA_14"/>
    <property type="match status" value="1"/>
</dbReference>
<keyword evidence="4" id="KW-1185">Reference proteome</keyword>
<dbReference type="Pfam" id="PF13635">
    <property type="entry name" value="DUF4143"/>
    <property type="match status" value="1"/>
</dbReference>
<dbReference type="SUPFAM" id="SSF52540">
    <property type="entry name" value="P-loop containing nucleoside triphosphate hydrolases"/>
    <property type="match status" value="1"/>
</dbReference>
<reference evidence="3" key="1">
    <citation type="submission" date="2022-10" db="EMBL/GenBank/DDBJ databases">
        <title>Complete genome of Methanoculleus submarinus DSM 15122.</title>
        <authorList>
            <person name="Chen S.-C."/>
            <person name="Lai S.-J."/>
            <person name="You Y.-T."/>
        </authorList>
    </citation>
    <scope>NUCLEOTIDE SEQUENCE</scope>
    <source>
        <strain evidence="3">DSM 15122</strain>
    </source>
</reference>
<dbReference type="RefSeq" id="WP_267312976.1">
    <property type="nucleotide sequence ID" value="NZ_CP109831.1"/>
</dbReference>